<feature type="region of interest" description="Disordered" evidence="2">
    <location>
        <begin position="535"/>
        <end position="555"/>
    </location>
</feature>
<dbReference type="EMBL" id="JBHRTE010000063">
    <property type="protein sequence ID" value="MFC3169424.1"/>
    <property type="molecule type" value="Genomic_DNA"/>
</dbReference>
<comment type="caution">
    <text evidence="3">The sequence shown here is derived from an EMBL/GenBank/DDBJ whole genome shotgun (WGS) entry which is preliminary data.</text>
</comment>
<evidence type="ECO:0000313" key="3">
    <source>
        <dbReference type="EMBL" id="MFC3169424.1"/>
    </source>
</evidence>
<protein>
    <recommendedName>
        <fullName evidence="5">Phage tail tape measure protein, lambda family</fullName>
    </recommendedName>
</protein>
<keyword evidence="4" id="KW-1185">Reference proteome</keyword>
<accession>A0ABV7IFR3</accession>
<evidence type="ECO:0000256" key="2">
    <source>
        <dbReference type="SAM" id="MobiDB-lite"/>
    </source>
</evidence>
<keyword evidence="1" id="KW-0175">Coiled coil</keyword>
<dbReference type="RefSeq" id="WP_207471337.1">
    <property type="nucleotide sequence ID" value="NZ_JAFNAW010000067.1"/>
</dbReference>
<evidence type="ECO:0000256" key="1">
    <source>
        <dbReference type="SAM" id="Coils"/>
    </source>
</evidence>
<sequence>MNEMTGLIIDVEARINKLERGLKLANDRQRKAATEMEKRAKQSADRINDAYGKMGNGIAAQFGKLKGLTLPFLGGLAGGIAAGGATAIIGNLNQVAEGLANIGNEAARAGLSTQAFQEWAFVAKQNRIEVDALIDGFKELSLRADEYIVTGVGPAAEAFTRLGYRATDLKEKLKDPSALMLEILGRLQSLDKAAQIRVADEVFGGTGGERFVELLAQGQGALRATIDRAHETGAVLDAELIAKADEINRKFSELTTSAANFAKATVVNLAAAGTELADFRARLDSIFDSEAEGRAILGDELYDALSRDRDAVDQQAEALARLNERYSSLSEEAGRAGVAMIDAISRLDSLGYDQAADGLRATYEELQNLVQAFHDGEVSGDDFTAKLGEIEAAAAKAFATLEAGDRVQFTGVMSQLSRLGGVIASVTSLANSMGAAIARAAGVEAGTKGTQALRDRHVAEAASMDSMEAQREALDGFTAAENARNTATSEQLRLQGEIEAVRKRAGETGATLTDGQATEAAQAAIAAEEARAAADKAARGGGADKKPSGGGGAKEKLDEFAREAQAIKDKTTALHIEAQILATVAASNGEYGDALEYARQKAELLHAAQQAGKQITPELTAQIDQLAQGYVTAGLSAEEAAEKLDRIKSQSERGKNALEGMFGSILDGSKSAKEAIADLLMEIAKAQMMKLIFQIPGMSGLSSSVGGMLGGFADGGYTGPGGKYTPAGIVHAGEFVISKQAVDRIGVGNLEAMHRAAKSGAAGYADGGLVRGATQAVKAASGPLRASAGASTQNITLNAPVTVNASGGTPEQNADLAKKVSAETERAMRGLIRNELVRQSRTGNMLARR</sequence>
<evidence type="ECO:0008006" key="5">
    <source>
        <dbReference type="Google" id="ProtNLM"/>
    </source>
</evidence>
<gene>
    <name evidence="3" type="ORF">ACFOD7_15325</name>
</gene>
<dbReference type="Proteomes" id="UP001595557">
    <property type="component" value="Unassembled WGS sequence"/>
</dbReference>
<name>A0ABV7IFR3_9RHOB</name>
<organism evidence="3 4">
    <name type="scientific">Paracoccus fontiphilus</name>
    <dbReference type="NCBI Taxonomy" id="1815556"/>
    <lineage>
        <taxon>Bacteria</taxon>
        <taxon>Pseudomonadati</taxon>
        <taxon>Pseudomonadota</taxon>
        <taxon>Alphaproteobacteria</taxon>
        <taxon>Rhodobacterales</taxon>
        <taxon>Paracoccaceae</taxon>
        <taxon>Paracoccus</taxon>
    </lineage>
</organism>
<reference evidence="4" key="1">
    <citation type="journal article" date="2019" name="Int. J. Syst. Evol. Microbiol.">
        <title>The Global Catalogue of Microorganisms (GCM) 10K type strain sequencing project: providing services to taxonomists for standard genome sequencing and annotation.</title>
        <authorList>
            <consortium name="The Broad Institute Genomics Platform"/>
            <consortium name="The Broad Institute Genome Sequencing Center for Infectious Disease"/>
            <person name="Wu L."/>
            <person name="Ma J."/>
        </authorList>
    </citation>
    <scope>NUCLEOTIDE SEQUENCE [LARGE SCALE GENOMIC DNA]</scope>
    <source>
        <strain evidence="4">KCTC 52239</strain>
    </source>
</reference>
<feature type="coiled-coil region" evidence="1">
    <location>
        <begin position="305"/>
        <end position="332"/>
    </location>
</feature>
<proteinExistence type="predicted"/>
<evidence type="ECO:0000313" key="4">
    <source>
        <dbReference type="Proteomes" id="UP001595557"/>
    </source>
</evidence>